<dbReference type="PANTHER" id="PTHR48097">
    <property type="entry name" value="L-THREONINE ALDOLASE-RELATED"/>
    <property type="match status" value="1"/>
</dbReference>
<name>A0A1X2G366_9FUNG</name>
<protein>
    <recommendedName>
        <fullName evidence="6">Aromatic amino acid beta-eliminating lyase/threonine aldolase domain-containing protein</fullName>
    </recommendedName>
</protein>
<dbReference type="FunFam" id="3.40.640.10:FF:000030">
    <property type="entry name" value="Low-specificity L-threonine aldolase"/>
    <property type="match status" value="1"/>
</dbReference>
<comment type="caution">
    <text evidence="7">The sequence shown here is derived from an EMBL/GenBank/DDBJ whole genome shotgun (WGS) entry which is preliminary data.</text>
</comment>
<dbReference type="GO" id="GO:0006567">
    <property type="term" value="P:L-threonine catabolic process"/>
    <property type="evidence" value="ECO:0007669"/>
    <property type="project" value="TreeGrafter"/>
</dbReference>
<feature type="domain" description="Aromatic amino acid beta-eliminating lyase/threonine aldolase" evidence="6">
    <location>
        <begin position="6"/>
        <end position="287"/>
    </location>
</feature>
<keyword evidence="4" id="KW-0456">Lyase</keyword>
<organism evidence="7 8">
    <name type="scientific">Hesseltinella vesiculosa</name>
    <dbReference type="NCBI Taxonomy" id="101127"/>
    <lineage>
        <taxon>Eukaryota</taxon>
        <taxon>Fungi</taxon>
        <taxon>Fungi incertae sedis</taxon>
        <taxon>Mucoromycota</taxon>
        <taxon>Mucoromycotina</taxon>
        <taxon>Mucoromycetes</taxon>
        <taxon>Mucorales</taxon>
        <taxon>Cunninghamellaceae</taxon>
        <taxon>Hesseltinella</taxon>
    </lineage>
</organism>
<dbReference type="STRING" id="101127.A0A1X2G366"/>
<dbReference type="InterPro" id="IPR001597">
    <property type="entry name" value="ArAA_b-elim_lyase/Thr_aldolase"/>
</dbReference>
<evidence type="ECO:0000313" key="7">
    <source>
        <dbReference type="EMBL" id="ORX43530.1"/>
    </source>
</evidence>
<evidence type="ECO:0000259" key="6">
    <source>
        <dbReference type="Pfam" id="PF01212"/>
    </source>
</evidence>
<dbReference type="Gene3D" id="3.90.1150.10">
    <property type="entry name" value="Aspartate Aminotransferase, domain 1"/>
    <property type="match status" value="1"/>
</dbReference>
<reference evidence="7 8" key="1">
    <citation type="submission" date="2016-07" db="EMBL/GenBank/DDBJ databases">
        <title>Pervasive Adenine N6-methylation of Active Genes in Fungi.</title>
        <authorList>
            <consortium name="DOE Joint Genome Institute"/>
            <person name="Mondo S.J."/>
            <person name="Dannebaum R.O."/>
            <person name="Kuo R.C."/>
            <person name="Labutti K."/>
            <person name="Haridas S."/>
            <person name="Kuo A."/>
            <person name="Salamov A."/>
            <person name="Ahrendt S.R."/>
            <person name="Lipzen A."/>
            <person name="Sullivan W."/>
            <person name="Andreopoulos W.B."/>
            <person name="Clum A."/>
            <person name="Lindquist E."/>
            <person name="Daum C."/>
            <person name="Ramamoorthy G.K."/>
            <person name="Gryganskyi A."/>
            <person name="Culley D."/>
            <person name="Magnuson J.K."/>
            <person name="James T.Y."/>
            <person name="O'Malley M.A."/>
            <person name="Stajich J.E."/>
            <person name="Spatafora J.W."/>
            <person name="Visel A."/>
            <person name="Grigoriev I.V."/>
        </authorList>
    </citation>
    <scope>NUCLEOTIDE SEQUENCE [LARGE SCALE GENOMIC DNA]</scope>
    <source>
        <strain evidence="7 8">NRRL 3301</strain>
    </source>
</reference>
<dbReference type="EMBL" id="MCGT01000054">
    <property type="protein sequence ID" value="ORX43530.1"/>
    <property type="molecule type" value="Genomic_DNA"/>
</dbReference>
<dbReference type="PANTHER" id="PTHR48097:SF9">
    <property type="entry name" value="L-THREONINE ALDOLASE"/>
    <property type="match status" value="1"/>
</dbReference>
<dbReference type="InterPro" id="IPR023603">
    <property type="entry name" value="Low_specificity_L-TA-like"/>
</dbReference>
<proteinExistence type="inferred from homology"/>
<comment type="similarity">
    <text evidence="2">Belongs to the threonine aldolase family.</text>
</comment>
<dbReference type="GO" id="GO:0005829">
    <property type="term" value="C:cytosol"/>
    <property type="evidence" value="ECO:0007669"/>
    <property type="project" value="TreeGrafter"/>
</dbReference>
<dbReference type="Proteomes" id="UP000242146">
    <property type="component" value="Unassembled WGS sequence"/>
</dbReference>
<sequence>MVAKFDVTSDTATQPTEQMFDVMKSASRGDDVFSTDESVHELEKFMADLMGHEAALFGASGTMTNQLGLRCWLLHPPHSVLCDHRAHVHLHECGGIAYHSQAAVTPVIPTNGAYLTEEDVRANISTDVLVGAPTKVISLENTLNGTIFPIEEIRRISDLARARGVKMHLDGARLFEASQATGVNMAEYGKCFDSISICLSKGVGAPIGSVLVSDRKTIAHARHLRKLMGGGWRQAGMLAKAALHCLHTIVPTMPATHKLAKRLADGLVGIGFKLLLPCQTNMIFVDFSPALVSDLATPLLKDYDIKISNNPGSSVCRIVLHYQIPSSVVDQILEVAAKTAKDKQITRQIDSAICSTASSASSSVIDLSGAYPSL</sequence>
<dbReference type="SUPFAM" id="SSF53383">
    <property type="entry name" value="PLP-dependent transferases"/>
    <property type="match status" value="1"/>
</dbReference>
<evidence type="ECO:0000313" key="8">
    <source>
        <dbReference type="Proteomes" id="UP000242146"/>
    </source>
</evidence>
<evidence type="ECO:0000256" key="3">
    <source>
        <dbReference type="ARBA" id="ARBA00022898"/>
    </source>
</evidence>
<evidence type="ECO:0000256" key="1">
    <source>
        <dbReference type="ARBA" id="ARBA00001933"/>
    </source>
</evidence>
<dbReference type="InterPro" id="IPR015422">
    <property type="entry name" value="PyrdxlP-dep_Trfase_small"/>
</dbReference>
<dbReference type="AlphaFoldDB" id="A0A1X2G366"/>
<feature type="modified residue" description="N6-(pyridoxal phosphate)lysine" evidence="5">
    <location>
        <position position="201"/>
    </location>
</feature>
<keyword evidence="8" id="KW-1185">Reference proteome</keyword>
<dbReference type="Gene3D" id="3.40.640.10">
    <property type="entry name" value="Type I PLP-dependent aspartate aminotransferase-like (Major domain)"/>
    <property type="match status" value="1"/>
</dbReference>
<gene>
    <name evidence="7" type="ORF">DM01DRAFT_1340695</name>
</gene>
<dbReference type="PIRSF" id="PIRSF017617">
    <property type="entry name" value="Thr_aldolase"/>
    <property type="match status" value="1"/>
</dbReference>
<dbReference type="OrthoDB" id="10261951at2759"/>
<dbReference type="GO" id="GO:0008732">
    <property type="term" value="F:L-allo-threonine aldolase activity"/>
    <property type="evidence" value="ECO:0007669"/>
    <property type="project" value="TreeGrafter"/>
</dbReference>
<evidence type="ECO:0000256" key="4">
    <source>
        <dbReference type="ARBA" id="ARBA00023239"/>
    </source>
</evidence>
<evidence type="ECO:0000256" key="2">
    <source>
        <dbReference type="ARBA" id="ARBA00006966"/>
    </source>
</evidence>
<evidence type="ECO:0000256" key="5">
    <source>
        <dbReference type="PIRSR" id="PIRSR017617-1"/>
    </source>
</evidence>
<dbReference type="Pfam" id="PF01212">
    <property type="entry name" value="Beta_elim_lyase"/>
    <property type="match status" value="1"/>
</dbReference>
<keyword evidence="3" id="KW-0663">Pyridoxal phosphate</keyword>
<comment type="cofactor">
    <cofactor evidence="1">
        <name>pyridoxal 5'-phosphate</name>
        <dbReference type="ChEBI" id="CHEBI:597326"/>
    </cofactor>
</comment>
<dbReference type="NCBIfam" id="NF041359">
    <property type="entry name" value="GntG_guanitoxin"/>
    <property type="match status" value="1"/>
</dbReference>
<dbReference type="InterPro" id="IPR015424">
    <property type="entry name" value="PyrdxlP-dep_Trfase"/>
</dbReference>
<accession>A0A1X2G366</accession>
<dbReference type="GO" id="GO:0006545">
    <property type="term" value="P:glycine biosynthetic process"/>
    <property type="evidence" value="ECO:0007669"/>
    <property type="project" value="TreeGrafter"/>
</dbReference>
<dbReference type="InterPro" id="IPR015421">
    <property type="entry name" value="PyrdxlP-dep_Trfase_major"/>
</dbReference>